<evidence type="ECO:0000256" key="10">
    <source>
        <dbReference type="ARBA" id="ARBA00023157"/>
    </source>
</evidence>
<dbReference type="PROSITE" id="PS50227">
    <property type="entry name" value="G_PROTEIN_RECEP_F2_3"/>
    <property type="match status" value="1"/>
</dbReference>
<keyword evidence="4" id="KW-0597">Phosphoprotein</keyword>
<keyword evidence="3" id="KW-1003">Cell membrane</keyword>
<evidence type="ECO:0000256" key="13">
    <source>
        <dbReference type="ARBA" id="ARBA00023224"/>
    </source>
</evidence>
<dbReference type="InterPro" id="IPR017983">
    <property type="entry name" value="GPCR_2_secretin-like_CS"/>
</dbReference>
<evidence type="ECO:0000256" key="6">
    <source>
        <dbReference type="ARBA" id="ARBA00022729"/>
    </source>
</evidence>
<feature type="transmembrane region" description="Helical" evidence="17">
    <location>
        <begin position="132"/>
        <end position="155"/>
    </location>
</feature>
<keyword evidence="22" id="KW-1185">Reference proteome</keyword>
<evidence type="ECO:0000256" key="15">
    <source>
        <dbReference type="ARBA" id="ARBA00071417"/>
    </source>
</evidence>
<feature type="transmembrane region" description="Helical" evidence="17">
    <location>
        <begin position="167"/>
        <end position="187"/>
    </location>
</feature>
<evidence type="ECO:0000256" key="3">
    <source>
        <dbReference type="ARBA" id="ARBA00022475"/>
    </source>
</evidence>
<dbReference type="InterPro" id="IPR036445">
    <property type="entry name" value="GPCR_2_extracell_dom_sf"/>
</dbReference>
<evidence type="ECO:0000256" key="17">
    <source>
        <dbReference type="SAM" id="Phobius"/>
    </source>
</evidence>
<dbReference type="PROSITE" id="PS00649">
    <property type="entry name" value="G_PROTEIN_RECEP_F2_1"/>
    <property type="match status" value="1"/>
</dbReference>
<dbReference type="InterPro" id="IPR000832">
    <property type="entry name" value="GPCR_2_secretin-like"/>
</dbReference>
<dbReference type="PANTHER" id="PTHR45620">
    <property type="entry name" value="PDF RECEPTOR-LIKE PROTEIN-RELATED"/>
    <property type="match status" value="1"/>
</dbReference>
<evidence type="ECO:0000256" key="11">
    <source>
        <dbReference type="ARBA" id="ARBA00023170"/>
    </source>
</evidence>
<keyword evidence="11 21" id="KW-0675">Receptor</keyword>
<proteinExistence type="inferred from homology"/>
<keyword evidence="8" id="KW-0297">G-protein coupled receptor</keyword>
<sequence length="513" mass="59135">MSQVFLLTMLAFSASQGFSAKPIELLVKNWESYKEECARNISREPVSTELVCNRTFDKYACWPDGSPNTTVNVSCPWYLPWYDKVQTGFVSQRCGPDGVWVMKDNGEPWRDTTQCDDEEQDWLGKTLKSFNIMYTVGYSVSLGALTLALGILIVFRKLHCMRNYIHMNLFVSFILRAVSILIKDMLFRSWVYGNKLHEDFKIQLWFNDEAAVGCRAALVLMQYSVVANYTWLLVEGIYLHNLLVITVFTEKSYFNIYLCIGWGAPLLFVVPWIIVKYMFENTQCWEQNVNMGFWWIIRSPIIFSILINFLIFIRIIEILVSKLRAHQMRYTDYKFRLAKSTLILIPLLGIHEVVFAFVTDEHAKGTLRHVKLFFELFFSSFQGLLVAILYCFVNKEVQSELLKKWKRWKLGQIIEEEYRHTYSQPSHGKNGNSVPAPPASEKHKLVSSYQNGTDKTKNSLQAPTQNSQGSCSSMVTEQISLDEKMHCCEFPQENADSNFGPAAEVGSKTSKSK</sequence>
<evidence type="ECO:0000256" key="12">
    <source>
        <dbReference type="ARBA" id="ARBA00023180"/>
    </source>
</evidence>
<feature type="compositionally biased region" description="Polar residues" evidence="16">
    <location>
        <begin position="447"/>
        <end position="475"/>
    </location>
</feature>
<feature type="transmembrane region" description="Helical" evidence="17">
    <location>
        <begin position="337"/>
        <end position="358"/>
    </location>
</feature>
<evidence type="ECO:0000256" key="7">
    <source>
        <dbReference type="ARBA" id="ARBA00022989"/>
    </source>
</evidence>
<dbReference type="FunFam" id="1.20.1070.10:FF:000133">
    <property type="entry name" value="Glucagon receptor a"/>
    <property type="match status" value="1"/>
</dbReference>
<keyword evidence="9 17" id="KW-0472">Membrane</keyword>
<feature type="region of interest" description="Disordered" evidence="16">
    <location>
        <begin position="492"/>
        <end position="513"/>
    </location>
</feature>
<comment type="function">
    <text evidence="14">G-protein coupled receptor for glucagon that plays a central role in the regulation of blood glucose levels and glucose homeostasis. Regulates the rate of hepatic glucose production by promoting glycogen hydrolysis and gluconeogenesis. Plays an important role in mediating the responses to fasting. Ligand binding causes a conformation change that triggers signaling via guanine nucleotide-binding proteins (G proteins) and modulates the activity of down-stream effectors, such as adenylate cyclase. Promotes activation of adenylate cyclase. Besides, plays a role in signaling via a phosphatidylinositol-calcium second messenger system.</text>
</comment>
<evidence type="ECO:0000256" key="8">
    <source>
        <dbReference type="ARBA" id="ARBA00023040"/>
    </source>
</evidence>
<evidence type="ECO:0000256" key="1">
    <source>
        <dbReference type="ARBA" id="ARBA00004651"/>
    </source>
</evidence>
<feature type="transmembrane region" description="Helical" evidence="17">
    <location>
        <begin position="295"/>
        <end position="316"/>
    </location>
</feature>
<keyword evidence="10" id="KW-1015">Disulfide bond</keyword>
<dbReference type="InterPro" id="IPR003290">
    <property type="entry name" value="GPCR_2_GLP1/glucagon_rcpt"/>
</dbReference>
<dbReference type="GO" id="GO:0017046">
    <property type="term" value="F:peptide hormone binding"/>
    <property type="evidence" value="ECO:0007669"/>
    <property type="project" value="TreeGrafter"/>
</dbReference>
<dbReference type="InterPro" id="IPR050332">
    <property type="entry name" value="GPCR_2"/>
</dbReference>
<evidence type="ECO:0000259" key="19">
    <source>
        <dbReference type="PROSITE" id="PS50227"/>
    </source>
</evidence>
<dbReference type="SUPFAM" id="SSF111418">
    <property type="entry name" value="Hormone receptor domain"/>
    <property type="match status" value="1"/>
</dbReference>
<dbReference type="FunFam" id="4.10.1240.10:FF:000009">
    <property type="entry name" value="Glucagon receptor"/>
    <property type="match status" value="1"/>
</dbReference>
<dbReference type="GO" id="GO:0004967">
    <property type="term" value="F:glucagon receptor activity"/>
    <property type="evidence" value="ECO:0007669"/>
    <property type="project" value="InterPro"/>
</dbReference>
<evidence type="ECO:0000313" key="21">
    <source>
        <dbReference type="EMBL" id="KAK1163809.1"/>
    </source>
</evidence>
<dbReference type="Proteomes" id="UP001230051">
    <property type="component" value="Unassembled WGS sequence"/>
</dbReference>
<dbReference type="PRINTS" id="PR01354">
    <property type="entry name" value="GLUCAGONR"/>
</dbReference>
<evidence type="ECO:0000256" key="18">
    <source>
        <dbReference type="SAM" id="SignalP"/>
    </source>
</evidence>
<evidence type="ECO:0000256" key="16">
    <source>
        <dbReference type="SAM" id="MobiDB-lite"/>
    </source>
</evidence>
<evidence type="ECO:0000313" key="22">
    <source>
        <dbReference type="Proteomes" id="UP001230051"/>
    </source>
</evidence>
<dbReference type="GO" id="GO:0007189">
    <property type="term" value="P:adenylate cyclase-activating G protein-coupled receptor signaling pathway"/>
    <property type="evidence" value="ECO:0007669"/>
    <property type="project" value="TreeGrafter"/>
</dbReference>
<name>A0AAD8D7N1_ACIOX</name>
<dbReference type="Pfam" id="PF02793">
    <property type="entry name" value="HRM"/>
    <property type="match status" value="1"/>
</dbReference>
<dbReference type="PRINTS" id="PR01353">
    <property type="entry name" value="GLUCAGNFAMLY"/>
</dbReference>
<gene>
    <name evidence="21" type="primary">GCGR</name>
    <name evidence="21" type="ORF">AOXY_G15721</name>
</gene>
<dbReference type="SUPFAM" id="SSF81321">
    <property type="entry name" value="Family A G protein-coupled receptor-like"/>
    <property type="match status" value="1"/>
</dbReference>
<dbReference type="InterPro" id="IPR001879">
    <property type="entry name" value="GPCR_2_extracellular_dom"/>
</dbReference>
<dbReference type="GO" id="GO:0005886">
    <property type="term" value="C:plasma membrane"/>
    <property type="evidence" value="ECO:0007669"/>
    <property type="project" value="UniProtKB-SubCell"/>
</dbReference>
<feature type="chain" id="PRO_5042057132" description="Glucagon receptor" evidence="18">
    <location>
        <begin position="20"/>
        <end position="513"/>
    </location>
</feature>
<dbReference type="GO" id="GO:0007166">
    <property type="term" value="P:cell surface receptor signaling pathway"/>
    <property type="evidence" value="ECO:0007669"/>
    <property type="project" value="InterPro"/>
</dbReference>
<dbReference type="CDD" id="cd15929">
    <property type="entry name" value="7tmB1_GlucagonR-like"/>
    <property type="match status" value="1"/>
</dbReference>
<evidence type="ECO:0000256" key="14">
    <source>
        <dbReference type="ARBA" id="ARBA00057279"/>
    </source>
</evidence>
<dbReference type="PROSITE" id="PS00650">
    <property type="entry name" value="G_PROTEIN_RECEP_F2_2"/>
    <property type="match status" value="1"/>
</dbReference>
<protein>
    <recommendedName>
        <fullName evidence="15">Glucagon receptor</fullName>
    </recommendedName>
</protein>
<evidence type="ECO:0000256" key="9">
    <source>
        <dbReference type="ARBA" id="ARBA00023136"/>
    </source>
</evidence>
<dbReference type="Gene3D" id="4.10.1240.10">
    <property type="entry name" value="GPCR, family 2, extracellular hormone receptor domain"/>
    <property type="match status" value="1"/>
</dbReference>
<feature type="domain" description="G-protein coupled receptors family 2 profile 2" evidence="20">
    <location>
        <begin position="130"/>
        <end position="394"/>
    </location>
</feature>
<feature type="transmembrane region" description="Helical" evidence="17">
    <location>
        <begin position="256"/>
        <end position="275"/>
    </location>
</feature>
<reference evidence="21" key="1">
    <citation type="submission" date="2022-02" db="EMBL/GenBank/DDBJ databases">
        <title>Atlantic sturgeon de novo genome assembly.</title>
        <authorList>
            <person name="Stock M."/>
            <person name="Klopp C."/>
            <person name="Guiguen Y."/>
            <person name="Cabau C."/>
            <person name="Parinello H."/>
            <person name="Santidrian Yebra-Pimentel E."/>
            <person name="Kuhl H."/>
            <person name="Dirks R.P."/>
            <person name="Guessner J."/>
            <person name="Wuertz S."/>
            <person name="Du K."/>
            <person name="Schartl M."/>
        </authorList>
    </citation>
    <scope>NUCLEOTIDE SEQUENCE</scope>
    <source>
        <strain evidence="21">STURGEONOMICS-FGT-2020</strain>
        <tissue evidence="21">Whole blood</tissue>
    </source>
</reference>
<feature type="region of interest" description="Disordered" evidence="16">
    <location>
        <begin position="421"/>
        <end position="475"/>
    </location>
</feature>
<evidence type="ECO:0000256" key="5">
    <source>
        <dbReference type="ARBA" id="ARBA00022692"/>
    </source>
</evidence>
<dbReference type="Pfam" id="PF00002">
    <property type="entry name" value="7tm_2"/>
    <property type="match status" value="1"/>
</dbReference>
<dbReference type="PANTHER" id="PTHR45620:SF29">
    <property type="entry name" value="GLUCAGON RECEPTOR"/>
    <property type="match status" value="1"/>
</dbReference>
<organism evidence="21 22">
    <name type="scientific">Acipenser oxyrinchus oxyrinchus</name>
    <dbReference type="NCBI Taxonomy" id="40147"/>
    <lineage>
        <taxon>Eukaryota</taxon>
        <taxon>Metazoa</taxon>
        <taxon>Chordata</taxon>
        <taxon>Craniata</taxon>
        <taxon>Vertebrata</taxon>
        <taxon>Euteleostomi</taxon>
        <taxon>Actinopterygii</taxon>
        <taxon>Chondrostei</taxon>
        <taxon>Acipenseriformes</taxon>
        <taxon>Acipenseridae</taxon>
        <taxon>Acipenser</taxon>
    </lineage>
</organism>
<comment type="similarity">
    <text evidence="2">Belongs to the G-protein coupled receptor 2 family.</text>
</comment>
<keyword evidence="13" id="KW-0807">Transducer</keyword>
<accession>A0AAD8D7N1</accession>
<keyword evidence="12" id="KW-0325">Glycoprotein</keyword>
<keyword evidence="5 17" id="KW-0812">Transmembrane</keyword>
<keyword evidence="6 18" id="KW-0732">Signal</keyword>
<dbReference type="InterPro" id="IPR003291">
    <property type="entry name" value="GPCR_2_glucagon_rcpt"/>
</dbReference>
<dbReference type="AlphaFoldDB" id="A0AAD8D7N1"/>
<dbReference type="InterPro" id="IPR017981">
    <property type="entry name" value="GPCR_2-like_7TM"/>
</dbReference>
<feature type="domain" description="G-protein coupled receptors family 2 profile 1" evidence="19">
    <location>
        <begin position="36"/>
        <end position="119"/>
    </location>
</feature>
<feature type="transmembrane region" description="Helical" evidence="17">
    <location>
        <begin position="370"/>
        <end position="393"/>
    </location>
</feature>
<comment type="subcellular location">
    <subcellularLocation>
        <location evidence="1">Cell membrane</location>
        <topology evidence="1">Multi-pass membrane protein</topology>
    </subcellularLocation>
</comment>
<keyword evidence="7 17" id="KW-1133">Transmembrane helix</keyword>
<evidence type="ECO:0000256" key="4">
    <source>
        <dbReference type="ARBA" id="ARBA00022553"/>
    </source>
</evidence>
<feature type="transmembrane region" description="Helical" evidence="17">
    <location>
        <begin position="229"/>
        <end position="249"/>
    </location>
</feature>
<feature type="compositionally biased region" description="Polar residues" evidence="16">
    <location>
        <begin position="421"/>
        <end position="433"/>
    </location>
</feature>
<dbReference type="PRINTS" id="PR00249">
    <property type="entry name" value="GPCRSECRETIN"/>
</dbReference>
<dbReference type="PROSITE" id="PS50261">
    <property type="entry name" value="G_PROTEIN_RECEP_F2_4"/>
    <property type="match status" value="1"/>
</dbReference>
<evidence type="ECO:0000256" key="2">
    <source>
        <dbReference type="ARBA" id="ARBA00005314"/>
    </source>
</evidence>
<evidence type="ECO:0000259" key="20">
    <source>
        <dbReference type="PROSITE" id="PS50261"/>
    </source>
</evidence>
<feature type="signal peptide" evidence="18">
    <location>
        <begin position="1"/>
        <end position="19"/>
    </location>
</feature>
<dbReference type="EMBL" id="JAGXEW010000014">
    <property type="protein sequence ID" value="KAK1163809.1"/>
    <property type="molecule type" value="Genomic_DNA"/>
</dbReference>
<comment type="caution">
    <text evidence="21">The sequence shown here is derived from an EMBL/GenBank/DDBJ whole genome shotgun (WGS) entry which is preliminary data.</text>
</comment>
<dbReference type="Gene3D" id="1.20.1070.10">
    <property type="entry name" value="Rhodopsin 7-helix transmembrane proteins"/>
    <property type="match status" value="1"/>
</dbReference>
<dbReference type="SMART" id="SM00008">
    <property type="entry name" value="HormR"/>
    <property type="match status" value="1"/>
</dbReference>